<proteinExistence type="inferred from homology"/>
<reference evidence="4" key="1">
    <citation type="journal article" date="2018" name="Nat. Genet.">
        <title>Extensive intraspecific gene order and gene structural variations between Mo17 and other maize genomes.</title>
        <authorList>
            <person name="Sun S."/>
            <person name="Zhou Y."/>
            <person name="Chen J."/>
            <person name="Shi J."/>
            <person name="Zhao H."/>
            <person name="Zhao H."/>
            <person name="Song W."/>
            <person name="Zhang M."/>
            <person name="Cui Y."/>
            <person name="Dong X."/>
            <person name="Liu H."/>
            <person name="Ma X."/>
            <person name="Jiao Y."/>
            <person name="Wang B."/>
            <person name="Wei X."/>
            <person name="Stein J.C."/>
            <person name="Glaubitz J.C."/>
            <person name="Lu F."/>
            <person name="Yu G."/>
            <person name="Liang C."/>
            <person name="Fengler K."/>
            <person name="Li B."/>
            <person name="Rafalski A."/>
            <person name="Schnable P.S."/>
            <person name="Ware D.H."/>
            <person name="Buckler E.S."/>
            <person name="Lai J."/>
        </authorList>
    </citation>
    <scope>NUCLEOTIDE SEQUENCE [LARGE SCALE GENOMIC DNA]</scope>
    <source>
        <tissue evidence="4">Seedling</tissue>
    </source>
</reference>
<dbReference type="PROSITE" id="PS00108">
    <property type="entry name" value="PROTEIN_KINASE_ST"/>
    <property type="match status" value="1"/>
</dbReference>
<dbReference type="SUPFAM" id="SSF56112">
    <property type="entry name" value="Protein kinase-like (PK-like)"/>
    <property type="match status" value="1"/>
</dbReference>
<dbReference type="AlphaFoldDB" id="A0A317YAT3"/>
<dbReference type="Gene3D" id="1.10.510.10">
    <property type="entry name" value="Transferase(Phosphotransferase) domain 1"/>
    <property type="match status" value="1"/>
</dbReference>
<organism evidence="4">
    <name type="scientific">Zea mays</name>
    <name type="common">Maize</name>
    <dbReference type="NCBI Taxonomy" id="4577"/>
    <lineage>
        <taxon>Eukaryota</taxon>
        <taxon>Viridiplantae</taxon>
        <taxon>Streptophyta</taxon>
        <taxon>Embryophyta</taxon>
        <taxon>Tracheophyta</taxon>
        <taxon>Spermatophyta</taxon>
        <taxon>Magnoliopsida</taxon>
        <taxon>Liliopsida</taxon>
        <taxon>Poales</taxon>
        <taxon>Poaceae</taxon>
        <taxon>PACMAD clade</taxon>
        <taxon>Panicoideae</taxon>
        <taxon>Andropogonodae</taxon>
        <taxon>Andropogoneae</taxon>
        <taxon>Tripsacinae</taxon>
        <taxon>Zea</taxon>
    </lineage>
</organism>
<dbReference type="EC" id="2.7.11.1" evidence="2"/>
<dbReference type="InterPro" id="IPR008271">
    <property type="entry name" value="Ser/Thr_kinase_AS"/>
</dbReference>
<comment type="caution">
    <text evidence="4">The sequence shown here is derived from an EMBL/GenBank/DDBJ whole genome shotgun (WGS) entry which is preliminary data.</text>
</comment>
<dbReference type="GO" id="GO:0005524">
    <property type="term" value="F:ATP binding"/>
    <property type="evidence" value="ECO:0007669"/>
    <property type="project" value="InterPro"/>
</dbReference>
<dbReference type="Proteomes" id="UP000251960">
    <property type="component" value="Chromosome 1"/>
</dbReference>
<comment type="similarity">
    <text evidence="1">Belongs to the protein kinase superfamily. CK1 Ser/Thr protein kinase family. Casein kinase I subfamily.</text>
</comment>
<accession>A0A317YAT3</accession>
<sequence>MSIRGFFILDRIRDAVFKKINRVEFVHSKSFLHRDIKPDNFLMGLGKRENQVYVIDFGLAKKYRDTSTHQHIPYRENKNLTGTARYAIINTHLGIGSLPWISYQICFLLPLLLLTAFRRCTGLSVPEEFVQRPFYSGRSSSYCSCPSSKFCRVDILLRICHIMFA</sequence>
<evidence type="ECO:0000259" key="3">
    <source>
        <dbReference type="PROSITE" id="PS50011"/>
    </source>
</evidence>
<dbReference type="InterPro" id="IPR000719">
    <property type="entry name" value="Prot_kinase_dom"/>
</dbReference>
<dbReference type="PANTHER" id="PTHR11909">
    <property type="entry name" value="CASEIN KINASE-RELATED"/>
    <property type="match status" value="1"/>
</dbReference>
<dbReference type="GO" id="GO:0004674">
    <property type="term" value="F:protein serine/threonine kinase activity"/>
    <property type="evidence" value="ECO:0007669"/>
    <property type="project" value="UniProtKB-EC"/>
</dbReference>
<keyword evidence="4" id="KW-0418">Kinase</keyword>
<evidence type="ECO:0000256" key="1">
    <source>
        <dbReference type="ARBA" id="ARBA00005926"/>
    </source>
</evidence>
<keyword evidence="4" id="KW-0808">Transferase</keyword>
<name>A0A317YAT3_MAIZE</name>
<gene>
    <name evidence="4" type="primary">CKL1_1</name>
    <name evidence="4" type="ORF">Zm00014a_027542</name>
</gene>
<feature type="domain" description="Protein kinase" evidence="3">
    <location>
        <begin position="1"/>
        <end position="165"/>
    </location>
</feature>
<dbReference type="Pfam" id="PF00069">
    <property type="entry name" value="Pkinase"/>
    <property type="match status" value="1"/>
</dbReference>
<dbReference type="InterPro" id="IPR011009">
    <property type="entry name" value="Kinase-like_dom_sf"/>
</dbReference>
<dbReference type="InterPro" id="IPR050235">
    <property type="entry name" value="CK1_Ser-Thr_kinase"/>
</dbReference>
<evidence type="ECO:0000256" key="2">
    <source>
        <dbReference type="ARBA" id="ARBA00012513"/>
    </source>
</evidence>
<evidence type="ECO:0000313" key="4">
    <source>
        <dbReference type="EMBL" id="PWZ55778.1"/>
    </source>
</evidence>
<protein>
    <recommendedName>
        <fullName evidence="2">non-specific serine/threonine protein kinase</fullName>
        <ecNumber evidence="2">2.7.11.1</ecNumber>
    </recommendedName>
</protein>
<dbReference type="PROSITE" id="PS50011">
    <property type="entry name" value="PROTEIN_KINASE_DOM"/>
    <property type="match status" value="1"/>
</dbReference>
<dbReference type="EMBL" id="NCVQ01000001">
    <property type="protein sequence ID" value="PWZ55778.1"/>
    <property type="molecule type" value="Genomic_DNA"/>
</dbReference>